<dbReference type="EMBL" id="JAINDJ010000006">
    <property type="protein sequence ID" value="KAG9443404.1"/>
    <property type="molecule type" value="Genomic_DNA"/>
</dbReference>
<accession>A0AAV7E3L1</accession>
<reference evidence="9 10" key="1">
    <citation type="submission" date="2021-07" db="EMBL/GenBank/DDBJ databases">
        <title>The Aristolochia fimbriata genome: insights into angiosperm evolution, floral development and chemical biosynthesis.</title>
        <authorList>
            <person name="Jiao Y."/>
        </authorList>
    </citation>
    <scope>NUCLEOTIDE SEQUENCE [LARGE SCALE GENOMIC DNA]</scope>
    <source>
        <strain evidence="9">IBCAS-2021</strain>
        <tissue evidence="9">Leaf</tissue>
    </source>
</reference>
<dbReference type="FunFam" id="1.25.40.10:FF:000563">
    <property type="entry name" value="U3 small nucleolar RNA-associated protein 6"/>
    <property type="match status" value="1"/>
</dbReference>
<dbReference type="GO" id="GO:0034388">
    <property type="term" value="C:Pwp2p-containing subcomplex of 90S preribosome"/>
    <property type="evidence" value="ECO:0007669"/>
    <property type="project" value="TreeGrafter"/>
</dbReference>
<evidence type="ECO:0000256" key="6">
    <source>
        <dbReference type="SAM" id="MobiDB-lite"/>
    </source>
</evidence>
<evidence type="ECO:0000256" key="1">
    <source>
        <dbReference type="ARBA" id="ARBA00004604"/>
    </source>
</evidence>
<dbReference type="GO" id="GO:0000462">
    <property type="term" value="P:maturation of SSU-rRNA from tricistronic rRNA transcript (SSU-rRNA, 5.8S rRNA, LSU-rRNA)"/>
    <property type="evidence" value="ECO:0007669"/>
    <property type="project" value="InterPro"/>
</dbReference>
<evidence type="ECO:0000259" key="7">
    <source>
        <dbReference type="Pfam" id="PF08640"/>
    </source>
</evidence>
<keyword evidence="5" id="KW-0539">Nucleus</keyword>
<evidence type="ECO:0000256" key="5">
    <source>
        <dbReference type="ARBA" id="ARBA00023242"/>
    </source>
</evidence>
<dbReference type="Pfam" id="PF24892">
    <property type="entry name" value="UTP6_C"/>
    <property type="match status" value="1"/>
</dbReference>
<evidence type="ECO:0000313" key="9">
    <source>
        <dbReference type="EMBL" id="KAG9443404.1"/>
    </source>
</evidence>
<evidence type="ECO:0000256" key="3">
    <source>
        <dbReference type="ARBA" id="ARBA00022552"/>
    </source>
</evidence>
<dbReference type="PANTHER" id="PTHR23271">
    <property type="entry name" value="HEPATOCELLULAR CARCINOMA-ASSOCIATED ANTIGEN 66"/>
    <property type="match status" value="1"/>
</dbReference>
<gene>
    <name evidence="9" type="ORF">H6P81_014744</name>
</gene>
<dbReference type="Pfam" id="PF08640">
    <property type="entry name" value="U3_assoc_6"/>
    <property type="match status" value="1"/>
</dbReference>
<evidence type="ECO:0000313" key="10">
    <source>
        <dbReference type="Proteomes" id="UP000825729"/>
    </source>
</evidence>
<dbReference type="AlphaFoldDB" id="A0AAV7E3L1"/>
<comment type="subcellular location">
    <subcellularLocation>
        <location evidence="1">Nucleus</location>
        <location evidence="1">Nucleolus</location>
    </subcellularLocation>
</comment>
<evidence type="ECO:0000256" key="4">
    <source>
        <dbReference type="ARBA" id="ARBA00022737"/>
    </source>
</evidence>
<dbReference type="GO" id="GO:0032040">
    <property type="term" value="C:small-subunit processome"/>
    <property type="evidence" value="ECO:0007669"/>
    <property type="project" value="TreeGrafter"/>
</dbReference>
<evidence type="ECO:0000259" key="8">
    <source>
        <dbReference type="Pfam" id="PF24892"/>
    </source>
</evidence>
<feature type="compositionally biased region" description="Basic and acidic residues" evidence="6">
    <location>
        <begin position="213"/>
        <end position="231"/>
    </location>
</feature>
<dbReference type="InterPro" id="IPR056907">
    <property type="entry name" value="UTP6_C"/>
</dbReference>
<sequence>MADVVQYRLERMVDEFDDLERRGLFTRTEIAEIVKKRRTFEYRLKRPCPLKQDYLAYIDYEVQLDTLRGLRKKSIVREMKKTNHKKRWKKSLSDYAGVRRVLEIYRLAVMRYKGDLDLWFRYLEFCRQRRHGRMKQALAQAVRFHPKVPGLWIYAAAWEFDQNLDVAAARALMQHGLRVCRDSEDLWVEYLRMELTYLNKLKARRIALGEDSGKVADKNNDEDEKKWRDENGDSFIPLNDKKDDTDGSDSGGKTDEKVEALREQGFNIFRTIYKEAVDAIPLSMNLMKRFLEILEEMDLANSLQLKEEIMNDMKRYFSGNEEFWDWLGRLVLVDGRKKEATNTKAVDLFSKVVQVYEEAVSHLPTAKMFSLYSSFLLDIIFTANEDSQHSSFTHSLGDSVDLTSHLLKVYEKAESSRCLTEDLAHQYISFILQLGRVEDARTVAEKICAGKLSGIAKLWVLRVSIEMKRLARHSVSKDDLKSVFELLKSALSKFAISEAESLWLMAIKFFCTRKEYFDKLVQMFLMSLAHSGDSSGGFSVSSAFVNWVLSKDGIRQAREMYKRFLSAPHPSLALYRQCMELESSLAFAGCTDGLLNARKLFESALTSYNQDVRLWHDYYSMEIKVGTPETASSVYWRARKVLKDKAGLVAEKSL</sequence>
<dbReference type="GO" id="GO:0030515">
    <property type="term" value="F:snoRNA binding"/>
    <property type="evidence" value="ECO:0007669"/>
    <property type="project" value="InterPro"/>
</dbReference>
<dbReference type="SUPFAM" id="SSF48452">
    <property type="entry name" value="TPR-like"/>
    <property type="match status" value="2"/>
</dbReference>
<dbReference type="InterPro" id="IPR011990">
    <property type="entry name" value="TPR-like_helical_dom_sf"/>
</dbReference>
<dbReference type="InterPro" id="IPR003107">
    <property type="entry name" value="HAT"/>
</dbReference>
<proteinExistence type="inferred from homology"/>
<organism evidence="9 10">
    <name type="scientific">Aristolochia fimbriata</name>
    <name type="common">White veined hardy Dutchman's pipe vine</name>
    <dbReference type="NCBI Taxonomy" id="158543"/>
    <lineage>
        <taxon>Eukaryota</taxon>
        <taxon>Viridiplantae</taxon>
        <taxon>Streptophyta</taxon>
        <taxon>Embryophyta</taxon>
        <taxon>Tracheophyta</taxon>
        <taxon>Spermatophyta</taxon>
        <taxon>Magnoliopsida</taxon>
        <taxon>Magnoliidae</taxon>
        <taxon>Piperales</taxon>
        <taxon>Aristolochiaceae</taxon>
        <taxon>Aristolochia</taxon>
    </lineage>
</organism>
<feature type="domain" description="U3 small nucleolar RNA-associated protein 6 homolog C-terminal" evidence="8">
    <location>
        <begin position="352"/>
        <end position="642"/>
    </location>
</feature>
<feature type="domain" description="U3 small nucleolar RNA-associated protein 6 N-terminal" evidence="7">
    <location>
        <begin position="9"/>
        <end position="88"/>
    </location>
</feature>
<comment type="similarity">
    <text evidence="2">Belongs to the UTP6 family.</text>
</comment>
<dbReference type="InterPro" id="IPR055347">
    <property type="entry name" value="UTP6_N"/>
</dbReference>
<keyword evidence="3" id="KW-0698">rRNA processing</keyword>
<dbReference type="PANTHER" id="PTHR23271:SF1">
    <property type="entry name" value="U3 SMALL NUCLEOLAR RNA-ASSOCIATED PROTEIN 6 HOMOLOG"/>
    <property type="match status" value="1"/>
</dbReference>
<feature type="region of interest" description="Disordered" evidence="6">
    <location>
        <begin position="213"/>
        <end position="256"/>
    </location>
</feature>
<protein>
    <recommendedName>
        <fullName evidence="11">U3 small nucleolar RNA-associated protein 6</fullName>
    </recommendedName>
</protein>
<keyword evidence="10" id="KW-1185">Reference proteome</keyword>
<dbReference type="InterPro" id="IPR013949">
    <property type="entry name" value="Utp6"/>
</dbReference>
<dbReference type="Proteomes" id="UP000825729">
    <property type="component" value="Unassembled WGS sequence"/>
</dbReference>
<dbReference type="Gene3D" id="1.25.40.10">
    <property type="entry name" value="Tetratricopeptide repeat domain"/>
    <property type="match status" value="2"/>
</dbReference>
<evidence type="ECO:0008006" key="11">
    <source>
        <dbReference type="Google" id="ProtNLM"/>
    </source>
</evidence>
<name>A0AAV7E3L1_ARIFI</name>
<comment type="caution">
    <text evidence="9">The sequence shown here is derived from an EMBL/GenBank/DDBJ whole genome shotgun (WGS) entry which is preliminary data.</text>
</comment>
<keyword evidence="4" id="KW-0677">Repeat</keyword>
<dbReference type="SMART" id="SM00386">
    <property type="entry name" value="HAT"/>
    <property type="match status" value="9"/>
</dbReference>
<evidence type="ECO:0000256" key="2">
    <source>
        <dbReference type="ARBA" id="ARBA00010734"/>
    </source>
</evidence>